<dbReference type="UniPathway" id="UPA00028">
    <property type="reaction ID" value="UER00005"/>
</dbReference>
<dbReference type="SUPFAM" id="SSF52374">
    <property type="entry name" value="Nucleotidylyl transferase"/>
    <property type="match status" value="1"/>
</dbReference>
<gene>
    <name evidence="8" type="primary">panC</name>
    <name evidence="9" type="ORF">DWW57_09660</name>
</gene>
<evidence type="ECO:0000256" key="3">
    <source>
        <dbReference type="ARBA" id="ARBA00022598"/>
    </source>
</evidence>
<dbReference type="EMBL" id="QRYC01000011">
    <property type="protein sequence ID" value="RGU56272.1"/>
    <property type="molecule type" value="Genomic_DNA"/>
</dbReference>
<keyword evidence="8" id="KW-0963">Cytoplasm</keyword>
<dbReference type="NCBIfam" id="TIGR00125">
    <property type="entry name" value="cyt_tran_rel"/>
    <property type="match status" value="1"/>
</dbReference>
<comment type="similarity">
    <text evidence="2 8">Belongs to the pantothenate synthetase family.</text>
</comment>
<evidence type="ECO:0000256" key="8">
    <source>
        <dbReference type="HAMAP-Rule" id="MF_00158"/>
    </source>
</evidence>
<protein>
    <recommendedName>
        <fullName evidence="8">Pantothenate synthetase</fullName>
        <shortName evidence="8">PS</shortName>
        <ecNumber evidence="8">6.3.2.1</ecNumber>
    </recommendedName>
    <alternativeName>
        <fullName evidence="8">Pantoate--beta-alanine ligase</fullName>
    </alternativeName>
    <alternativeName>
        <fullName evidence="8">Pantoate-activating enzyme</fullName>
    </alternativeName>
</protein>
<keyword evidence="5 8" id="KW-0547">Nucleotide-binding</keyword>
<reference evidence="9 10" key="1">
    <citation type="submission" date="2018-08" db="EMBL/GenBank/DDBJ databases">
        <title>A genome reference for cultivated species of the human gut microbiota.</title>
        <authorList>
            <person name="Zou Y."/>
            <person name="Xue W."/>
            <person name="Luo G."/>
        </authorList>
    </citation>
    <scope>NUCLEOTIDE SEQUENCE [LARGE SCALE GENOMIC DNA]</scope>
    <source>
        <strain evidence="9 10">AF16-14</strain>
    </source>
</reference>
<dbReference type="GO" id="GO:0004592">
    <property type="term" value="F:pantoate-beta-alanine ligase activity"/>
    <property type="evidence" value="ECO:0007669"/>
    <property type="project" value="UniProtKB-UniRule"/>
</dbReference>
<feature type="binding site" evidence="8">
    <location>
        <begin position="184"/>
        <end position="187"/>
    </location>
    <ligand>
        <name>ATP</name>
        <dbReference type="ChEBI" id="CHEBI:30616"/>
    </ligand>
</feature>
<evidence type="ECO:0000256" key="6">
    <source>
        <dbReference type="ARBA" id="ARBA00022840"/>
    </source>
</evidence>
<feature type="binding site" evidence="8">
    <location>
        <position position="176"/>
    </location>
    <ligand>
        <name>ATP</name>
        <dbReference type="ChEBI" id="CHEBI:30616"/>
    </ligand>
</feature>
<sequence>MQVLNTKNELISLLENLRKEGKKIGFVPTMGALHEGHLSLVKESKHNSDITVVSIFVNPTQFNDQEDLKRYPRTLDKDIELLKTVDCDIAFAPSVEEIYPEPDTRKFDFGYIETVMEGAKRPGHFNGVGQVVSRLFDIVQPDKAFFGMKDFQQIAIIKNMVKQLKYNIEIIPCPIIREENGLAKSSRNTLLDEEYKKNAPHIYATLKKARNLASQMNVSELKKWIADEINNNPYLETEYVEIVDDTTLKVVENWSEEGTKVACIAVYAGKIRLIDNIVF</sequence>
<evidence type="ECO:0000256" key="5">
    <source>
        <dbReference type="ARBA" id="ARBA00022741"/>
    </source>
</evidence>
<feature type="binding site" evidence="8">
    <location>
        <position position="61"/>
    </location>
    <ligand>
        <name>(R)-pantoate</name>
        <dbReference type="ChEBI" id="CHEBI:15980"/>
    </ligand>
</feature>
<dbReference type="Gene3D" id="3.40.50.620">
    <property type="entry name" value="HUPs"/>
    <property type="match status" value="1"/>
</dbReference>
<accession>A0A412TQY9</accession>
<keyword evidence="3 8" id="KW-0436">Ligase</keyword>
<organism evidence="9 10">
    <name type="scientific">Odoribacter splanchnicus</name>
    <dbReference type="NCBI Taxonomy" id="28118"/>
    <lineage>
        <taxon>Bacteria</taxon>
        <taxon>Pseudomonadati</taxon>
        <taxon>Bacteroidota</taxon>
        <taxon>Bacteroidia</taxon>
        <taxon>Bacteroidales</taxon>
        <taxon>Odoribacteraceae</taxon>
        <taxon>Odoribacter</taxon>
    </lineage>
</organism>
<evidence type="ECO:0000256" key="1">
    <source>
        <dbReference type="ARBA" id="ARBA00004990"/>
    </source>
</evidence>
<feature type="binding site" evidence="8">
    <location>
        <position position="153"/>
    </location>
    <ligand>
        <name>(R)-pantoate</name>
        <dbReference type="ChEBI" id="CHEBI:15980"/>
    </ligand>
</feature>
<dbReference type="EC" id="6.3.2.1" evidence="8"/>
<feature type="active site" description="Proton donor" evidence="8">
    <location>
        <position position="37"/>
    </location>
</feature>
<comment type="pathway">
    <text evidence="1 8">Cofactor biosynthesis; (R)-pantothenate biosynthesis; (R)-pantothenate from (R)-pantoate and beta-alanine: step 1/1.</text>
</comment>
<dbReference type="InterPro" id="IPR004821">
    <property type="entry name" value="Cyt_trans-like"/>
</dbReference>
<comment type="subcellular location">
    <subcellularLocation>
        <location evidence="8">Cytoplasm</location>
    </subcellularLocation>
</comment>
<dbReference type="Pfam" id="PF02569">
    <property type="entry name" value="Pantoate_ligase"/>
    <property type="match status" value="1"/>
</dbReference>
<dbReference type="AlphaFoldDB" id="A0A412TQY9"/>
<keyword evidence="6 8" id="KW-0067">ATP-binding</keyword>
<dbReference type="HAMAP" id="MF_00158">
    <property type="entry name" value="PanC"/>
    <property type="match status" value="1"/>
</dbReference>
<evidence type="ECO:0000256" key="4">
    <source>
        <dbReference type="ARBA" id="ARBA00022655"/>
    </source>
</evidence>
<evidence type="ECO:0000313" key="10">
    <source>
        <dbReference type="Proteomes" id="UP000284243"/>
    </source>
</evidence>
<dbReference type="RefSeq" id="WP_046450716.1">
    <property type="nucleotide sequence ID" value="NZ_JADMUD010000002.1"/>
</dbReference>
<feature type="binding site" evidence="8">
    <location>
        <position position="61"/>
    </location>
    <ligand>
        <name>beta-alanine</name>
        <dbReference type="ChEBI" id="CHEBI:57966"/>
    </ligand>
</feature>
<evidence type="ECO:0000256" key="7">
    <source>
        <dbReference type="ARBA" id="ARBA00048258"/>
    </source>
</evidence>
<keyword evidence="4 8" id="KW-0566">Pantothenate biosynthesis</keyword>
<dbReference type="InterPro" id="IPR014729">
    <property type="entry name" value="Rossmann-like_a/b/a_fold"/>
</dbReference>
<comment type="catalytic activity">
    <reaction evidence="7 8">
        <text>(R)-pantoate + beta-alanine + ATP = (R)-pantothenate + AMP + diphosphate + H(+)</text>
        <dbReference type="Rhea" id="RHEA:10912"/>
        <dbReference type="ChEBI" id="CHEBI:15378"/>
        <dbReference type="ChEBI" id="CHEBI:15980"/>
        <dbReference type="ChEBI" id="CHEBI:29032"/>
        <dbReference type="ChEBI" id="CHEBI:30616"/>
        <dbReference type="ChEBI" id="CHEBI:33019"/>
        <dbReference type="ChEBI" id="CHEBI:57966"/>
        <dbReference type="ChEBI" id="CHEBI:456215"/>
        <dbReference type="EC" id="6.3.2.1"/>
    </reaction>
</comment>
<dbReference type="Proteomes" id="UP000284243">
    <property type="component" value="Unassembled WGS sequence"/>
</dbReference>
<comment type="caution">
    <text evidence="9">The sequence shown here is derived from an EMBL/GenBank/DDBJ whole genome shotgun (WGS) entry which is preliminary data.</text>
</comment>
<dbReference type="NCBIfam" id="TIGR00018">
    <property type="entry name" value="panC"/>
    <property type="match status" value="1"/>
</dbReference>
<dbReference type="FunFam" id="3.40.50.620:FF:000013">
    <property type="entry name" value="Pantothenate synthetase"/>
    <property type="match status" value="1"/>
</dbReference>
<feature type="binding site" evidence="8">
    <location>
        <begin position="30"/>
        <end position="37"/>
    </location>
    <ligand>
        <name>ATP</name>
        <dbReference type="ChEBI" id="CHEBI:30616"/>
    </ligand>
</feature>
<feature type="binding site" evidence="8">
    <location>
        <begin position="147"/>
        <end position="150"/>
    </location>
    <ligand>
        <name>ATP</name>
        <dbReference type="ChEBI" id="CHEBI:30616"/>
    </ligand>
</feature>
<dbReference type="InterPro" id="IPR042176">
    <property type="entry name" value="Pantoate_ligase_C"/>
</dbReference>
<evidence type="ECO:0000313" key="9">
    <source>
        <dbReference type="EMBL" id="RGU56272.1"/>
    </source>
</evidence>
<proteinExistence type="inferred from homology"/>
<dbReference type="PANTHER" id="PTHR21299:SF1">
    <property type="entry name" value="PANTOATE--BETA-ALANINE LIGASE"/>
    <property type="match status" value="1"/>
</dbReference>
<dbReference type="PANTHER" id="PTHR21299">
    <property type="entry name" value="CYTIDYLATE KINASE/PANTOATE-BETA-ALANINE LIGASE"/>
    <property type="match status" value="1"/>
</dbReference>
<evidence type="ECO:0000256" key="2">
    <source>
        <dbReference type="ARBA" id="ARBA00009256"/>
    </source>
</evidence>
<dbReference type="Gene3D" id="3.30.1300.10">
    <property type="entry name" value="Pantoate-beta-alanine ligase, C-terminal domain"/>
    <property type="match status" value="1"/>
</dbReference>
<comment type="function">
    <text evidence="8">Catalyzes the condensation of pantoate with beta-alanine in an ATP-dependent reaction via a pantoyl-adenylate intermediate.</text>
</comment>
<dbReference type="GO" id="GO:0005829">
    <property type="term" value="C:cytosol"/>
    <property type="evidence" value="ECO:0007669"/>
    <property type="project" value="TreeGrafter"/>
</dbReference>
<name>A0A412TQY9_9BACT</name>
<dbReference type="InterPro" id="IPR003721">
    <property type="entry name" value="Pantoate_ligase"/>
</dbReference>
<dbReference type="GO" id="GO:0005524">
    <property type="term" value="F:ATP binding"/>
    <property type="evidence" value="ECO:0007669"/>
    <property type="project" value="UniProtKB-KW"/>
</dbReference>
<comment type="subunit">
    <text evidence="8">Homodimer.</text>
</comment>
<comment type="miscellaneous">
    <text evidence="8">The reaction proceeds by a bi uni uni bi ping pong mechanism.</text>
</comment>
<dbReference type="CDD" id="cd00560">
    <property type="entry name" value="PanC"/>
    <property type="match status" value="1"/>
</dbReference>
<dbReference type="GO" id="GO:0015940">
    <property type="term" value="P:pantothenate biosynthetic process"/>
    <property type="evidence" value="ECO:0007669"/>
    <property type="project" value="UniProtKB-UniRule"/>
</dbReference>